<organism evidence="2 3">
    <name type="scientific">Colletotrichum karsti</name>
    <dbReference type="NCBI Taxonomy" id="1095194"/>
    <lineage>
        <taxon>Eukaryota</taxon>
        <taxon>Fungi</taxon>
        <taxon>Dikarya</taxon>
        <taxon>Ascomycota</taxon>
        <taxon>Pezizomycotina</taxon>
        <taxon>Sordariomycetes</taxon>
        <taxon>Hypocreomycetidae</taxon>
        <taxon>Glomerellales</taxon>
        <taxon>Glomerellaceae</taxon>
        <taxon>Colletotrichum</taxon>
        <taxon>Colletotrichum boninense species complex</taxon>
    </lineage>
</organism>
<reference evidence="2" key="2">
    <citation type="submission" date="2020-11" db="EMBL/GenBank/DDBJ databases">
        <title>Whole genome sequencing of Colletotrichum sp.</title>
        <authorList>
            <person name="Li H."/>
        </authorList>
    </citation>
    <scope>NUCLEOTIDE SEQUENCE</scope>
    <source>
        <strain evidence="2">CkLH20</strain>
    </source>
</reference>
<dbReference type="PANTHER" id="PTHR38797">
    <property type="entry name" value="NUCLEAR PORE COMPLEX PROTEIN NUP85-RELATED"/>
    <property type="match status" value="1"/>
</dbReference>
<evidence type="ECO:0000313" key="3">
    <source>
        <dbReference type="Proteomes" id="UP000781932"/>
    </source>
</evidence>
<dbReference type="Proteomes" id="UP000781932">
    <property type="component" value="Unassembled WGS sequence"/>
</dbReference>
<protein>
    <submittedName>
        <fullName evidence="2">Uncharacterized protein</fullName>
    </submittedName>
</protein>
<dbReference type="InterPro" id="IPR053204">
    <property type="entry name" value="Oxopyrrolidines_Biosynth-assoc"/>
</dbReference>
<dbReference type="AlphaFoldDB" id="A0A9P6LIP1"/>
<evidence type="ECO:0000256" key="1">
    <source>
        <dbReference type="SAM" id="MobiDB-lite"/>
    </source>
</evidence>
<dbReference type="EMBL" id="JAATWM020000029">
    <property type="protein sequence ID" value="KAF9873945.1"/>
    <property type="molecule type" value="Genomic_DNA"/>
</dbReference>
<gene>
    <name evidence="2" type="ORF">CkaCkLH20_08679</name>
</gene>
<feature type="compositionally biased region" description="Polar residues" evidence="1">
    <location>
        <begin position="1"/>
        <end position="12"/>
    </location>
</feature>
<dbReference type="InterPro" id="IPR022085">
    <property type="entry name" value="OpdG"/>
</dbReference>
<dbReference type="OrthoDB" id="3350591at2759"/>
<evidence type="ECO:0000313" key="2">
    <source>
        <dbReference type="EMBL" id="KAF9873945.1"/>
    </source>
</evidence>
<reference evidence="2" key="1">
    <citation type="submission" date="2020-03" db="EMBL/GenBank/DDBJ databases">
        <authorList>
            <person name="He L."/>
        </authorList>
    </citation>
    <scope>NUCLEOTIDE SEQUENCE</scope>
    <source>
        <strain evidence="2">CkLH20</strain>
    </source>
</reference>
<dbReference type="RefSeq" id="XP_038743406.1">
    <property type="nucleotide sequence ID" value="XM_038891394.1"/>
</dbReference>
<comment type="caution">
    <text evidence="2">The sequence shown here is derived from an EMBL/GenBank/DDBJ whole genome shotgun (WGS) entry which is preliminary data.</text>
</comment>
<dbReference type="GeneID" id="62164468"/>
<sequence length="314" mass="35240">MAQEASFQSQEDTPSRTHENGSSQTESGLFNLEQIKSRPKFSEQDVFILNTLSYGVYSPSREAAEEVAYYLDGFCPPLEEQEAANNWLWNIWDILLDVARSPDTTAEIQERLISILQALQRCAKGETKVYGSEARVWKDLPYLFECLDPCFNDATLYIDEEGRQFTPKSAQRWLNTTAFAARIMGAGLAASAYGEAMRAISLALEEEEQSTIPGIADCRMQIACLWITHAAKPLLTWAQENVGYIDNGAQYIEAGPLYRGPETMCLQRWGFWIERFEELGKEGSGLSAETREIALTAAEAMRTIEVRAGRTLSE</sequence>
<proteinExistence type="predicted"/>
<feature type="region of interest" description="Disordered" evidence="1">
    <location>
        <begin position="1"/>
        <end position="27"/>
    </location>
</feature>
<keyword evidence="3" id="KW-1185">Reference proteome</keyword>
<dbReference type="Pfam" id="PF12311">
    <property type="entry name" value="DUF3632"/>
    <property type="match status" value="1"/>
</dbReference>
<dbReference type="PANTHER" id="PTHR38797:SF4">
    <property type="entry name" value="NUCLEAR PORE COMPLEX PROTEIN NUP85"/>
    <property type="match status" value="1"/>
</dbReference>
<name>A0A9P6LIP1_9PEZI</name>
<accession>A0A9P6LIP1</accession>